<reference evidence="2" key="2">
    <citation type="submission" date="2025-08" db="UniProtKB">
        <authorList>
            <consortium name="RefSeq"/>
        </authorList>
    </citation>
    <scope>IDENTIFICATION</scope>
</reference>
<protein>
    <submittedName>
        <fullName evidence="2">Uncharacterized protein</fullName>
    </submittedName>
</protein>
<organism evidence="2">
    <name type="scientific">Aspergillus niger</name>
    <dbReference type="NCBI Taxonomy" id="5061"/>
    <lineage>
        <taxon>Eukaryota</taxon>
        <taxon>Fungi</taxon>
        <taxon>Dikarya</taxon>
        <taxon>Ascomycota</taxon>
        <taxon>Pezizomycotina</taxon>
        <taxon>Eurotiomycetes</taxon>
        <taxon>Eurotiomycetidae</taxon>
        <taxon>Eurotiales</taxon>
        <taxon>Aspergillaceae</taxon>
        <taxon>Aspergillus</taxon>
        <taxon>Aspergillus subgen. Circumdati</taxon>
    </lineage>
</organism>
<accession>A0AAJ8BUU0</accession>
<gene>
    <name evidence="2" type="ORF">An17g00740</name>
</gene>
<feature type="region of interest" description="Disordered" evidence="1">
    <location>
        <begin position="106"/>
        <end position="174"/>
    </location>
</feature>
<feature type="region of interest" description="Disordered" evidence="1">
    <location>
        <begin position="15"/>
        <end position="45"/>
    </location>
</feature>
<evidence type="ECO:0000256" key="1">
    <source>
        <dbReference type="SAM" id="MobiDB-lite"/>
    </source>
</evidence>
<dbReference type="RefSeq" id="XP_059602806.1">
    <property type="nucleotide sequence ID" value="XM_059745431.1"/>
</dbReference>
<feature type="compositionally biased region" description="Basic residues" evidence="1">
    <location>
        <begin position="116"/>
        <end position="128"/>
    </location>
</feature>
<reference evidence="2" key="1">
    <citation type="submission" date="2025-02" db="EMBL/GenBank/DDBJ databases">
        <authorList>
            <consortium name="NCBI Genome Project"/>
        </authorList>
    </citation>
    <scope>NUCLEOTIDE SEQUENCE</scope>
</reference>
<dbReference type="KEGG" id="ang:An17g00740"/>
<dbReference type="VEuPathDB" id="FungiDB:An17g00740"/>
<evidence type="ECO:0000313" key="2">
    <source>
        <dbReference type="RefSeq" id="XP_059602806.1"/>
    </source>
</evidence>
<sequence>MRQSIIAGAVAVVDEDGPSNSHKVPMRPGMYKRQQTGATEVGMTTEECGPSLEWVASSWRTGDIRGKEGGEPWDGQMGFGDETAANFRVRSKQEQGQDVGWMYDRELMQSGGGGGRKSKQASKQKGKRRTDPLTECERGRQELNGRSLESRGCEPGTNTHTAGSEGHGWTGKWEGSKWLAGDGTAGLVPDAWHHGSISVIAFAAPDKPIGLDFSTFIICPSAVRM</sequence>
<proteinExistence type="predicted"/>
<name>A0AAJ8BUU0_ASPNG</name>
<feature type="compositionally biased region" description="Basic and acidic residues" evidence="1">
    <location>
        <begin position="129"/>
        <end position="152"/>
    </location>
</feature>
<dbReference type="AlphaFoldDB" id="A0AAJ8BUU0"/>
<dbReference type="GeneID" id="84593571"/>